<dbReference type="PANTHER" id="PTHR22946:SF9">
    <property type="entry name" value="POLYKETIDE TRANSFERASE AF380"/>
    <property type="match status" value="1"/>
</dbReference>
<feature type="signal peptide" evidence="4">
    <location>
        <begin position="1"/>
        <end position="31"/>
    </location>
</feature>
<sequence>MLVRRVPLLTAVVTAATALTLAAAAAAPASAFDLTRETANFAKIGERPRLEPAAHPLSAPSRPVRFVNRNGALLSAHLWLPPTTVRLEGRLPTVVFVSGDLAPETFYWFAAAAFARSGYLVLTFDPQGHGLSDTFGTGADASRHVAVQQAAESGTVEAAADEDAVEQTQDALAFLLSTRAKPYLPPAPDGTPATAGHAATPGQRRQQAEVASGKAARANPLYARVDARRIGLVGHSRGADAVSILAARDHRVRGGVAWDDLLAQTSETPPVPLRPRVPVLGIADDYYQAPTPFLQAPDPAGHLAGFLAARAAGVDSAELVLRGATHYEFSYAAGVPLPATLRGVDFATWYATAWLDRYVKGDGRATSRILTGRWRADPVEARVDPTRDGNLFSFYYRSQLAVHRPSTLVGHGRRRHLKAGRLVTCADLRSGCPALLPAAADTGPGRYQVLTPEP</sequence>
<dbReference type="RefSeq" id="WP_254571662.1">
    <property type="nucleotide sequence ID" value="NZ_CP098502.1"/>
</dbReference>
<keyword evidence="2" id="KW-0378">Hydrolase</keyword>
<protein>
    <recommendedName>
        <fullName evidence="7">Alpha/beta hydrolase</fullName>
    </recommendedName>
</protein>
<evidence type="ECO:0000313" key="5">
    <source>
        <dbReference type="EMBL" id="UTI64970.1"/>
    </source>
</evidence>
<feature type="chain" id="PRO_5045582840" description="Alpha/beta hydrolase" evidence="4">
    <location>
        <begin position="32"/>
        <end position="454"/>
    </location>
</feature>
<dbReference type="SUPFAM" id="SSF53474">
    <property type="entry name" value="alpha/beta-Hydrolases"/>
    <property type="match status" value="1"/>
</dbReference>
<dbReference type="Proteomes" id="UP001056035">
    <property type="component" value="Chromosome"/>
</dbReference>
<keyword evidence="4" id="KW-0732">Signal</keyword>
<name>A0ABY5DSG7_9ACTN</name>
<evidence type="ECO:0008006" key="7">
    <source>
        <dbReference type="Google" id="ProtNLM"/>
    </source>
</evidence>
<proteinExistence type="inferred from homology"/>
<evidence type="ECO:0000256" key="1">
    <source>
        <dbReference type="ARBA" id="ARBA00008645"/>
    </source>
</evidence>
<keyword evidence="6" id="KW-1185">Reference proteome</keyword>
<organism evidence="5 6">
    <name type="scientific">Paraconexibacter antarcticus</name>
    <dbReference type="NCBI Taxonomy" id="2949664"/>
    <lineage>
        <taxon>Bacteria</taxon>
        <taxon>Bacillati</taxon>
        <taxon>Actinomycetota</taxon>
        <taxon>Thermoleophilia</taxon>
        <taxon>Solirubrobacterales</taxon>
        <taxon>Paraconexibacteraceae</taxon>
        <taxon>Paraconexibacter</taxon>
    </lineage>
</organism>
<dbReference type="InterPro" id="IPR029058">
    <property type="entry name" value="AB_hydrolase_fold"/>
</dbReference>
<dbReference type="InterPro" id="IPR050261">
    <property type="entry name" value="FrsA_esterase"/>
</dbReference>
<evidence type="ECO:0000256" key="3">
    <source>
        <dbReference type="SAM" id="MobiDB-lite"/>
    </source>
</evidence>
<evidence type="ECO:0000313" key="6">
    <source>
        <dbReference type="Proteomes" id="UP001056035"/>
    </source>
</evidence>
<accession>A0ABY5DSG7</accession>
<comment type="similarity">
    <text evidence="1">Belongs to the AB hydrolase superfamily.</text>
</comment>
<reference evidence="5 6" key="1">
    <citation type="submission" date="2022-06" db="EMBL/GenBank/DDBJ databases">
        <title>Paraconexibacter antarcticus.</title>
        <authorList>
            <person name="Kim C.S."/>
        </authorList>
    </citation>
    <scope>NUCLEOTIDE SEQUENCE [LARGE SCALE GENOMIC DNA]</scope>
    <source>
        <strain evidence="5 6">02-257</strain>
    </source>
</reference>
<gene>
    <name evidence="5" type="ORF">NBH00_01890</name>
</gene>
<dbReference type="Gene3D" id="3.40.50.1820">
    <property type="entry name" value="alpha/beta hydrolase"/>
    <property type="match status" value="1"/>
</dbReference>
<feature type="region of interest" description="Disordered" evidence="3">
    <location>
        <begin position="185"/>
        <end position="215"/>
    </location>
</feature>
<dbReference type="PANTHER" id="PTHR22946">
    <property type="entry name" value="DIENELACTONE HYDROLASE DOMAIN-CONTAINING PROTEIN-RELATED"/>
    <property type="match status" value="1"/>
</dbReference>
<evidence type="ECO:0000256" key="4">
    <source>
        <dbReference type="SAM" id="SignalP"/>
    </source>
</evidence>
<evidence type="ECO:0000256" key="2">
    <source>
        <dbReference type="ARBA" id="ARBA00022801"/>
    </source>
</evidence>
<dbReference type="EMBL" id="CP098502">
    <property type="protein sequence ID" value="UTI64970.1"/>
    <property type="molecule type" value="Genomic_DNA"/>
</dbReference>
<feature type="compositionally biased region" description="Low complexity" evidence="3">
    <location>
        <begin position="190"/>
        <end position="202"/>
    </location>
</feature>